<proteinExistence type="inferred from homology"/>
<sequence length="657" mass="72934">MKRRTEDTISNKKRRLGTGMKGARYPLSFLFSNMIQRQSPLCLNNSTQGIVIAAPPLPTTSSIYSLTGDIYTISNNSSQHYGPSLAPTPTIKKTPVQVIENYHKQHSITLLQWNQKGTTLASVDETGKIALWNLENSVENWSLTYEVDLRQPIAAILWLNADREYVANRNGNECVFTREKVVGPRNPFGYLAFVAVTVHGEISVHYQRNGSIFSTFSTTLPKSGHRDISRGSTGCYGMSLAGLGDWQRLSHASMELDKNGNLYLATYYSECHPKTVYLYNVSIKFPGKHDGGAIYCHSIPELRFITAPEPSLQSIADPETTVNHILLSNSPTGIVLNVCFGESKDSNTRYSGYYGKWTIQETTQQIPCNYFDGDSFGDDTITRKRTELKYVSGFALADRFITSISSTRAGQLGVGLSDGSIHMEFQDRSDFGLLKRSTDGETTVLSPSFWQVTGAHSFDNGSCDPVLGITFSPCETHLIHLLSSGRIGSARITQDVPTEDDGIVLTLEQSIELSLLNQIDNLDLISELIRIGQLKTHKDVPDIVINKTLTAYECFFYQDDVNTLQATPASDTIKQHTTNDWDLARSRPAYGLAIGTYRYIPEKRIEFKNLIKAIQLPIILECFMGSCTSDLDDILDVLDSTTDSSKKALSFAPGNHQ</sequence>
<comment type="similarity">
    <text evidence="2">Belongs to the Mediator complex subunit 16 family.</text>
</comment>
<evidence type="ECO:0000256" key="6">
    <source>
        <dbReference type="ARBA" id="ARBA00023242"/>
    </source>
</evidence>
<dbReference type="EMBL" id="LT555008">
    <property type="protein sequence ID" value="SAM09381.1"/>
    <property type="molecule type" value="Genomic_DNA"/>
</dbReference>
<dbReference type="AlphaFoldDB" id="A0A163MW72"/>
<organism evidence="7">
    <name type="scientific">Absidia glauca</name>
    <name type="common">Pin mould</name>
    <dbReference type="NCBI Taxonomy" id="4829"/>
    <lineage>
        <taxon>Eukaryota</taxon>
        <taxon>Fungi</taxon>
        <taxon>Fungi incertae sedis</taxon>
        <taxon>Mucoromycota</taxon>
        <taxon>Mucoromycotina</taxon>
        <taxon>Mucoromycetes</taxon>
        <taxon>Mucorales</taxon>
        <taxon>Cunninghamellaceae</taxon>
        <taxon>Absidia</taxon>
    </lineage>
</organism>
<dbReference type="PANTHER" id="PTHR13224:SF6">
    <property type="entry name" value="MEDIATOR OF RNA POLYMERASE II TRANSCRIPTION SUBUNIT 16"/>
    <property type="match status" value="1"/>
</dbReference>
<dbReference type="InParanoid" id="A0A163MW72"/>
<dbReference type="InterPro" id="IPR036322">
    <property type="entry name" value="WD40_repeat_dom_sf"/>
</dbReference>
<keyword evidence="4" id="KW-0010">Activator</keyword>
<dbReference type="InterPro" id="IPR048338">
    <property type="entry name" value="Mediator_Med16"/>
</dbReference>
<dbReference type="GO" id="GO:0045893">
    <property type="term" value="P:positive regulation of DNA-templated transcription"/>
    <property type="evidence" value="ECO:0007669"/>
    <property type="project" value="TreeGrafter"/>
</dbReference>
<name>A0A163MW72_ABSGL</name>
<accession>A0A163MW72</accession>
<evidence type="ECO:0000313" key="7">
    <source>
        <dbReference type="EMBL" id="SAM09381.1"/>
    </source>
</evidence>
<gene>
    <name evidence="7" type="primary">ABSGL_15057.1 scaffold 15162</name>
</gene>
<dbReference type="GO" id="GO:0016592">
    <property type="term" value="C:mediator complex"/>
    <property type="evidence" value="ECO:0007669"/>
    <property type="project" value="TreeGrafter"/>
</dbReference>
<keyword evidence="5" id="KW-0804">Transcription</keyword>
<dbReference type="SUPFAM" id="SSF50978">
    <property type="entry name" value="WD40 repeat-like"/>
    <property type="match status" value="2"/>
</dbReference>
<dbReference type="OrthoDB" id="4139168at2759"/>
<evidence type="ECO:0000256" key="1">
    <source>
        <dbReference type="ARBA" id="ARBA00004123"/>
    </source>
</evidence>
<dbReference type="PANTHER" id="PTHR13224">
    <property type="entry name" value="THYROID HORMONE RECEPTOR-ASSOCIATED PROTEIN-RELATED"/>
    <property type="match status" value="1"/>
</dbReference>
<dbReference type="OMA" id="VSELACM"/>
<dbReference type="Proteomes" id="UP000078561">
    <property type="component" value="Unassembled WGS sequence"/>
</dbReference>
<evidence type="ECO:0000256" key="2">
    <source>
        <dbReference type="ARBA" id="ARBA00006543"/>
    </source>
</evidence>
<evidence type="ECO:0008006" key="9">
    <source>
        <dbReference type="Google" id="ProtNLM"/>
    </source>
</evidence>
<reference evidence="7" key="1">
    <citation type="submission" date="2016-04" db="EMBL/GenBank/DDBJ databases">
        <authorList>
            <person name="Evans L.H."/>
            <person name="Alamgir A."/>
            <person name="Owens N."/>
            <person name="Weber N.D."/>
            <person name="Virtaneva K."/>
            <person name="Barbian K."/>
            <person name="Babar A."/>
            <person name="Rosenke K."/>
        </authorList>
    </citation>
    <scope>NUCLEOTIDE SEQUENCE [LARGE SCALE GENOMIC DNA]</scope>
    <source>
        <strain evidence="7">CBS 101.48</strain>
    </source>
</reference>
<keyword evidence="8" id="KW-1185">Reference proteome</keyword>
<comment type="subcellular location">
    <subcellularLocation>
        <location evidence="1">Nucleus</location>
    </subcellularLocation>
</comment>
<evidence type="ECO:0000313" key="8">
    <source>
        <dbReference type="Proteomes" id="UP000078561"/>
    </source>
</evidence>
<protein>
    <recommendedName>
        <fullName evidence="9">Mediator complex subunit 16</fullName>
    </recommendedName>
</protein>
<dbReference type="STRING" id="4829.A0A163MW72"/>
<keyword evidence="3" id="KW-0805">Transcription regulation</keyword>
<evidence type="ECO:0000256" key="3">
    <source>
        <dbReference type="ARBA" id="ARBA00023015"/>
    </source>
</evidence>
<keyword evidence="6" id="KW-0539">Nucleus</keyword>
<evidence type="ECO:0000256" key="5">
    <source>
        <dbReference type="ARBA" id="ARBA00023163"/>
    </source>
</evidence>
<evidence type="ECO:0000256" key="4">
    <source>
        <dbReference type="ARBA" id="ARBA00023159"/>
    </source>
</evidence>